<keyword evidence="1" id="KW-0812">Transmembrane</keyword>
<sequence length="25" mass="3039">MMKWVYAVLSTGEIIFYILYSFLIH</sequence>
<dbReference type="AlphaFoldDB" id="A0A0E9PGD2"/>
<dbReference type="EMBL" id="GBXM01104891">
    <property type="protein sequence ID" value="JAH03686.1"/>
    <property type="molecule type" value="Transcribed_RNA"/>
</dbReference>
<proteinExistence type="predicted"/>
<evidence type="ECO:0000313" key="2">
    <source>
        <dbReference type="EMBL" id="JAH03686.1"/>
    </source>
</evidence>
<name>A0A0E9PGD2_ANGAN</name>
<keyword evidence="1" id="KW-1133">Transmembrane helix</keyword>
<reference evidence="2" key="1">
    <citation type="submission" date="2014-11" db="EMBL/GenBank/DDBJ databases">
        <authorList>
            <person name="Amaro Gonzalez C."/>
        </authorList>
    </citation>
    <scope>NUCLEOTIDE SEQUENCE</scope>
</reference>
<accession>A0A0E9PGD2</accession>
<protein>
    <submittedName>
        <fullName evidence="2">Uncharacterized protein</fullName>
    </submittedName>
</protein>
<keyword evidence="1" id="KW-0472">Membrane</keyword>
<reference evidence="2" key="2">
    <citation type="journal article" date="2015" name="Fish Shellfish Immunol.">
        <title>Early steps in the European eel (Anguilla anguilla)-Vibrio vulnificus interaction in the gills: Role of the RtxA13 toxin.</title>
        <authorList>
            <person name="Callol A."/>
            <person name="Pajuelo D."/>
            <person name="Ebbesson L."/>
            <person name="Teles M."/>
            <person name="MacKenzie S."/>
            <person name="Amaro C."/>
        </authorList>
    </citation>
    <scope>NUCLEOTIDE SEQUENCE</scope>
</reference>
<organism evidence="2">
    <name type="scientific">Anguilla anguilla</name>
    <name type="common">European freshwater eel</name>
    <name type="synonym">Muraena anguilla</name>
    <dbReference type="NCBI Taxonomy" id="7936"/>
    <lineage>
        <taxon>Eukaryota</taxon>
        <taxon>Metazoa</taxon>
        <taxon>Chordata</taxon>
        <taxon>Craniata</taxon>
        <taxon>Vertebrata</taxon>
        <taxon>Euteleostomi</taxon>
        <taxon>Actinopterygii</taxon>
        <taxon>Neopterygii</taxon>
        <taxon>Teleostei</taxon>
        <taxon>Anguilliformes</taxon>
        <taxon>Anguillidae</taxon>
        <taxon>Anguilla</taxon>
    </lineage>
</organism>
<feature type="transmembrane region" description="Helical" evidence="1">
    <location>
        <begin position="6"/>
        <end position="24"/>
    </location>
</feature>
<evidence type="ECO:0000256" key="1">
    <source>
        <dbReference type="SAM" id="Phobius"/>
    </source>
</evidence>